<sequence length="195" mass="21847">VFRGYPIAHELICSYCLPLFLTFLQIKINQFIKHLFFCFGSFPHCTLQLLDAKFCPSILSNPNAHASFNSESLLISTRAQDRSDKASFGQPFQGTHKVANKHSSVIQEKYNTVQNKTQSISTETNITLPVRMSGWENCHLEPEKVSVVYAGKPPPPPQHIASLQKNLAPSPTHKKQVYKPQARSTQCKLTPSSAH</sequence>
<reference evidence="2" key="2">
    <citation type="submission" date="2013-04" db="UniProtKB">
        <authorList>
            <consortium name="EnsemblPlants"/>
        </authorList>
    </citation>
    <scope>IDENTIFICATION</scope>
</reference>
<dbReference type="Proteomes" id="UP000006038">
    <property type="component" value="Chromosome 4"/>
</dbReference>
<evidence type="ECO:0000313" key="2">
    <source>
        <dbReference type="EnsemblPlants" id="OB04G15990.1"/>
    </source>
</evidence>
<dbReference type="Gramene" id="OB04G15990.1">
    <property type="protein sequence ID" value="OB04G15990.1"/>
    <property type="gene ID" value="OB04G15990"/>
</dbReference>
<keyword evidence="3" id="KW-1185">Reference proteome</keyword>
<reference evidence="2" key="1">
    <citation type="journal article" date="2013" name="Nat. Commun.">
        <title>Whole-genome sequencing of Oryza brachyantha reveals mechanisms underlying Oryza genome evolution.</title>
        <authorList>
            <person name="Chen J."/>
            <person name="Huang Q."/>
            <person name="Gao D."/>
            <person name="Wang J."/>
            <person name="Lang Y."/>
            <person name="Liu T."/>
            <person name="Li B."/>
            <person name="Bai Z."/>
            <person name="Luis Goicoechea J."/>
            <person name="Liang C."/>
            <person name="Chen C."/>
            <person name="Zhang W."/>
            <person name="Sun S."/>
            <person name="Liao Y."/>
            <person name="Zhang X."/>
            <person name="Yang L."/>
            <person name="Song C."/>
            <person name="Wang M."/>
            <person name="Shi J."/>
            <person name="Liu G."/>
            <person name="Liu J."/>
            <person name="Zhou H."/>
            <person name="Zhou W."/>
            <person name="Yu Q."/>
            <person name="An N."/>
            <person name="Chen Y."/>
            <person name="Cai Q."/>
            <person name="Wang B."/>
            <person name="Liu B."/>
            <person name="Min J."/>
            <person name="Huang Y."/>
            <person name="Wu H."/>
            <person name="Li Z."/>
            <person name="Zhang Y."/>
            <person name="Yin Y."/>
            <person name="Song W."/>
            <person name="Jiang J."/>
            <person name="Jackson S.A."/>
            <person name="Wing R.A."/>
            <person name="Wang J."/>
            <person name="Chen M."/>
        </authorList>
    </citation>
    <scope>NUCLEOTIDE SEQUENCE [LARGE SCALE GENOMIC DNA]</scope>
    <source>
        <strain evidence="2">cv. IRGC 101232</strain>
    </source>
</reference>
<evidence type="ECO:0000313" key="3">
    <source>
        <dbReference type="Proteomes" id="UP000006038"/>
    </source>
</evidence>
<feature type="region of interest" description="Disordered" evidence="1">
    <location>
        <begin position="151"/>
        <end position="195"/>
    </location>
</feature>
<dbReference type="EnsemblPlants" id="OB04G15990.1">
    <property type="protein sequence ID" value="OB04G15990.1"/>
    <property type="gene ID" value="OB04G15990"/>
</dbReference>
<dbReference type="HOGENOM" id="CLU_1399571_0_0_1"/>
<proteinExistence type="predicted"/>
<accession>J3LWS4</accession>
<protein>
    <submittedName>
        <fullName evidence="2">Uncharacterized protein</fullName>
    </submittedName>
</protein>
<name>J3LWS4_ORYBR</name>
<dbReference type="STRING" id="4533.J3LWS4"/>
<evidence type="ECO:0000256" key="1">
    <source>
        <dbReference type="SAM" id="MobiDB-lite"/>
    </source>
</evidence>
<organism evidence="2">
    <name type="scientific">Oryza brachyantha</name>
    <name type="common">malo sina</name>
    <dbReference type="NCBI Taxonomy" id="4533"/>
    <lineage>
        <taxon>Eukaryota</taxon>
        <taxon>Viridiplantae</taxon>
        <taxon>Streptophyta</taxon>
        <taxon>Embryophyta</taxon>
        <taxon>Tracheophyta</taxon>
        <taxon>Spermatophyta</taxon>
        <taxon>Magnoliopsida</taxon>
        <taxon>Liliopsida</taxon>
        <taxon>Poales</taxon>
        <taxon>Poaceae</taxon>
        <taxon>BOP clade</taxon>
        <taxon>Oryzoideae</taxon>
        <taxon>Oryzeae</taxon>
        <taxon>Oryzinae</taxon>
        <taxon>Oryza</taxon>
    </lineage>
</organism>
<dbReference type="AlphaFoldDB" id="J3LWS4"/>
<feature type="compositionally biased region" description="Polar residues" evidence="1">
    <location>
        <begin position="182"/>
        <end position="195"/>
    </location>
</feature>